<dbReference type="Pfam" id="PF03466">
    <property type="entry name" value="LysR_substrate"/>
    <property type="match status" value="1"/>
</dbReference>
<dbReference type="Proteomes" id="UP001226867">
    <property type="component" value="Unassembled WGS sequence"/>
</dbReference>
<evidence type="ECO:0000313" key="8">
    <source>
        <dbReference type="Proteomes" id="UP001226867"/>
    </source>
</evidence>
<dbReference type="PROSITE" id="PS50931">
    <property type="entry name" value="HTH_LYSR"/>
    <property type="match status" value="1"/>
</dbReference>
<reference evidence="7 8" key="1">
    <citation type="submission" date="2023-07" db="EMBL/GenBank/DDBJ databases">
        <title>Sorghum-associated microbial communities from plants grown in Nebraska, USA.</title>
        <authorList>
            <person name="Schachtman D."/>
        </authorList>
    </citation>
    <scope>NUCLEOTIDE SEQUENCE [LARGE SCALE GENOMIC DNA]</scope>
    <source>
        <strain evidence="7 8">DS1607</strain>
    </source>
</reference>
<comment type="caution">
    <text evidence="7">The sequence shown here is derived from an EMBL/GenBank/DDBJ whole genome shotgun (WGS) entry which is preliminary data.</text>
</comment>
<dbReference type="InterPro" id="IPR036390">
    <property type="entry name" value="WH_DNA-bd_sf"/>
</dbReference>
<dbReference type="Pfam" id="PF00126">
    <property type="entry name" value="HTH_1"/>
    <property type="match status" value="1"/>
</dbReference>
<dbReference type="PANTHER" id="PTHR30419:SF30">
    <property type="entry name" value="LYSR FAMILY TRANSCRIPTIONAL REGULATOR"/>
    <property type="match status" value="1"/>
</dbReference>
<dbReference type="InterPro" id="IPR036388">
    <property type="entry name" value="WH-like_DNA-bd_sf"/>
</dbReference>
<evidence type="ECO:0000256" key="3">
    <source>
        <dbReference type="ARBA" id="ARBA00023125"/>
    </source>
</evidence>
<proteinExistence type="inferred from homology"/>
<evidence type="ECO:0000256" key="4">
    <source>
        <dbReference type="ARBA" id="ARBA00023163"/>
    </source>
</evidence>
<dbReference type="SUPFAM" id="SSF53850">
    <property type="entry name" value="Periplasmic binding protein-like II"/>
    <property type="match status" value="1"/>
</dbReference>
<dbReference type="Gene3D" id="3.40.190.10">
    <property type="entry name" value="Periplasmic binding protein-like II"/>
    <property type="match status" value="1"/>
</dbReference>
<organism evidence="7 8">
    <name type="scientific">Variovorax ginsengisoli</name>
    <dbReference type="NCBI Taxonomy" id="363844"/>
    <lineage>
        <taxon>Bacteria</taxon>
        <taxon>Pseudomonadati</taxon>
        <taxon>Pseudomonadota</taxon>
        <taxon>Betaproteobacteria</taxon>
        <taxon>Burkholderiales</taxon>
        <taxon>Comamonadaceae</taxon>
        <taxon>Variovorax</taxon>
    </lineage>
</organism>
<gene>
    <name evidence="7" type="ORF">J2W36_004709</name>
</gene>
<dbReference type="PRINTS" id="PR00039">
    <property type="entry name" value="HTHLYSR"/>
</dbReference>
<sequence length="313" mass="34034">MYFRHLDYLRLVIAHGSFAAAAQAGSVTQSAISHGMKQLQAELGHRLFTRVGRRLVPTEFALQLARESVMLADRVDALTGTVSRPVDAGLLRIGLTPSAALVCGLALYTHWCGDATGRSLQLHSADEGQLLASLSRREVDFVISPRPRGYREVHVACEPLYRLQPMVWARRGHALATAHSLEDLQHANWAIVGPSVRGPVNVLTEAFSVRNMEPPHVMVSCPDYPSMLNLVAHTDLLAVVPHPALVSGELSPLIASLKLRETLPLYEMWLFHAAPLGVAMAEIAQQLLHSLASTTGSRSRVGDDEDTADGRAT</sequence>
<dbReference type="GO" id="GO:0003677">
    <property type="term" value="F:DNA binding"/>
    <property type="evidence" value="ECO:0007669"/>
    <property type="project" value="UniProtKB-KW"/>
</dbReference>
<feature type="region of interest" description="Disordered" evidence="5">
    <location>
        <begin position="294"/>
        <end position="313"/>
    </location>
</feature>
<name>A0ABT9SGB3_9BURK</name>
<dbReference type="InterPro" id="IPR000847">
    <property type="entry name" value="LysR_HTH_N"/>
</dbReference>
<evidence type="ECO:0000259" key="6">
    <source>
        <dbReference type="PROSITE" id="PS50931"/>
    </source>
</evidence>
<keyword evidence="2" id="KW-0805">Transcription regulation</keyword>
<keyword evidence="8" id="KW-1185">Reference proteome</keyword>
<keyword evidence="3 7" id="KW-0238">DNA-binding</keyword>
<evidence type="ECO:0000313" key="7">
    <source>
        <dbReference type="EMBL" id="MDP9902432.1"/>
    </source>
</evidence>
<dbReference type="Gene3D" id="1.10.10.10">
    <property type="entry name" value="Winged helix-like DNA-binding domain superfamily/Winged helix DNA-binding domain"/>
    <property type="match status" value="1"/>
</dbReference>
<keyword evidence="4" id="KW-0804">Transcription</keyword>
<accession>A0ABT9SGB3</accession>
<dbReference type="SUPFAM" id="SSF46785">
    <property type="entry name" value="Winged helix' DNA-binding domain"/>
    <property type="match status" value="1"/>
</dbReference>
<dbReference type="InterPro" id="IPR005119">
    <property type="entry name" value="LysR_subst-bd"/>
</dbReference>
<evidence type="ECO:0000256" key="1">
    <source>
        <dbReference type="ARBA" id="ARBA00009437"/>
    </source>
</evidence>
<dbReference type="PANTHER" id="PTHR30419">
    <property type="entry name" value="HTH-TYPE TRANSCRIPTIONAL REGULATOR YBHD"/>
    <property type="match status" value="1"/>
</dbReference>
<dbReference type="RefSeq" id="WP_307692178.1">
    <property type="nucleotide sequence ID" value="NZ_JAUSRO010000018.1"/>
</dbReference>
<evidence type="ECO:0000256" key="2">
    <source>
        <dbReference type="ARBA" id="ARBA00023015"/>
    </source>
</evidence>
<comment type="similarity">
    <text evidence="1">Belongs to the LysR transcriptional regulatory family.</text>
</comment>
<protein>
    <submittedName>
        <fullName evidence="7">DNA-binding transcriptional LysR family regulator</fullName>
    </submittedName>
</protein>
<evidence type="ECO:0000256" key="5">
    <source>
        <dbReference type="SAM" id="MobiDB-lite"/>
    </source>
</evidence>
<dbReference type="InterPro" id="IPR050950">
    <property type="entry name" value="HTH-type_LysR_regulators"/>
</dbReference>
<dbReference type="EMBL" id="JAUSRO010000018">
    <property type="protein sequence ID" value="MDP9902432.1"/>
    <property type="molecule type" value="Genomic_DNA"/>
</dbReference>
<feature type="domain" description="HTH lysR-type" evidence="6">
    <location>
        <begin position="1"/>
        <end position="58"/>
    </location>
</feature>